<feature type="compositionally biased region" description="Acidic residues" evidence="13">
    <location>
        <begin position="832"/>
        <end position="842"/>
    </location>
</feature>
<gene>
    <name evidence="16" type="ORF">Pcinc_017676</name>
</gene>
<evidence type="ECO:0000256" key="3">
    <source>
        <dbReference type="ARBA" id="ARBA00022737"/>
    </source>
</evidence>
<evidence type="ECO:0000256" key="8">
    <source>
        <dbReference type="ARBA" id="ARBA00023163"/>
    </source>
</evidence>
<dbReference type="PROSITE" id="PS51042">
    <property type="entry name" value="CUT"/>
    <property type="match status" value="2"/>
</dbReference>
<feature type="region of interest" description="Disordered" evidence="13">
    <location>
        <begin position="528"/>
        <end position="569"/>
    </location>
</feature>
<dbReference type="PANTHER" id="PTHR14043:SF2">
    <property type="entry name" value="HOMEOBOX PROTEIN CUT"/>
    <property type="match status" value="1"/>
</dbReference>
<dbReference type="PROSITE" id="PS00027">
    <property type="entry name" value="HOMEOBOX_1"/>
    <property type="match status" value="1"/>
</dbReference>
<dbReference type="InterPro" id="IPR017970">
    <property type="entry name" value="Homeobox_CS"/>
</dbReference>
<keyword evidence="3" id="KW-0677">Repeat</keyword>
<dbReference type="Pfam" id="PF02376">
    <property type="entry name" value="CUT"/>
    <property type="match status" value="2"/>
</dbReference>
<name>A0AAE1FNT3_PETCI</name>
<evidence type="ECO:0000256" key="1">
    <source>
        <dbReference type="ARBA" id="ARBA00004123"/>
    </source>
</evidence>
<reference evidence="16" key="1">
    <citation type="submission" date="2023-10" db="EMBL/GenBank/DDBJ databases">
        <title>Genome assemblies of two species of porcelain crab, Petrolisthes cinctipes and Petrolisthes manimaculis (Anomura: Porcellanidae).</title>
        <authorList>
            <person name="Angst P."/>
        </authorList>
    </citation>
    <scope>NUCLEOTIDE SEQUENCE</scope>
    <source>
        <strain evidence="16">PB745_01</strain>
        <tissue evidence="16">Gill</tissue>
    </source>
</reference>
<accession>A0AAE1FNT3</accession>
<evidence type="ECO:0000256" key="5">
    <source>
        <dbReference type="ARBA" id="ARBA00023054"/>
    </source>
</evidence>
<dbReference type="FunFam" id="1.10.260.40:FF:000004">
    <property type="entry name" value="Cut-like homeobox 1a"/>
    <property type="match status" value="1"/>
</dbReference>
<evidence type="ECO:0000256" key="2">
    <source>
        <dbReference type="ARBA" id="ARBA00008190"/>
    </source>
</evidence>
<dbReference type="CDD" id="cd00086">
    <property type="entry name" value="homeodomain"/>
    <property type="match status" value="1"/>
</dbReference>
<evidence type="ECO:0000256" key="11">
    <source>
        <dbReference type="RuleBase" id="RU000682"/>
    </source>
</evidence>
<dbReference type="Pfam" id="PF00046">
    <property type="entry name" value="Homeodomain"/>
    <property type="match status" value="1"/>
</dbReference>
<feature type="region of interest" description="Disordered" evidence="13">
    <location>
        <begin position="620"/>
        <end position="650"/>
    </location>
</feature>
<evidence type="ECO:0000256" key="6">
    <source>
        <dbReference type="ARBA" id="ARBA00023125"/>
    </source>
</evidence>
<organism evidence="16 17">
    <name type="scientific">Petrolisthes cinctipes</name>
    <name type="common">Flat porcelain crab</name>
    <dbReference type="NCBI Taxonomy" id="88211"/>
    <lineage>
        <taxon>Eukaryota</taxon>
        <taxon>Metazoa</taxon>
        <taxon>Ecdysozoa</taxon>
        <taxon>Arthropoda</taxon>
        <taxon>Crustacea</taxon>
        <taxon>Multicrustacea</taxon>
        <taxon>Malacostraca</taxon>
        <taxon>Eumalacostraca</taxon>
        <taxon>Eucarida</taxon>
        <taxon>Decapoda</taxon>
        <taxon>Pleocyemata</taxon>
        <taxon>Anomura</taxon>
        <taxon>Galatheoidea</taxon>
        <taxon>Porcellanidae</taxon>
        <taxon>Petrolisthes</taxon>
    </lineage>
</organism>
<dbReference type="GO" id="GO:0005634">
    <property type="term" value="C:nucleus"/>
    <property type="evidence" value="ECO:0007669"/>
    <property type="project" value="UniProtKB-SubCell"/>
</dbReference>
<evidence type="ECO:0000256" key="10">
    <source>
        <dbReference type="PROSITE-ProRule" id="PRU00108"/>
    </source>
</evidence>
<comment type="subcellular location">
    <subcellularLocation>
        <location evidence="1 10 11">Nucleus</location>
    </subcellularLocation>
</comment>
<dbReference type="FunFam" id="1.10.260.40:FF:000027">
    <property type="entry name" value="Homeobox protein cut-like"/>
    <property type="match status" value="1"/>
</dbReference>
<dbReference type="Proteomes" id="UP001286313">
    <property type="component" value="Unassembled WGS sequence"/>
</dbReference>
<dbReference type="GO" id="GO:0000977">
    <property type="term" value="F:RNA polymerase II transcription regulatory region sequence-specific DNA binding"/>
    <property type="evidence" value="ECO:0007669"/>
    <property type="project" value="TreeGrafter"/>
</dbReference>
<sequence length="909" mass="99329">MVERRMVRRKWKMMAEKEEEEEEEEEDEEEEEEEKEEEEEEEEMMLIVEIHSRQRKGYKAVIGQRSPSSQGLGVTHQSITFTGLYSLVSLSTYTTCLPVCLHHLSVSSNCLLCLPGSTLPLSALLKHTETFATVTPTFPSRTVSPLPPSGLCSATPLSSLSSATPLANLVTPITSIAVSSSGEDLSVSASPLQRMASITNSLMTGPAISASSPVPPKPLKAILPPITQQQFDQYSNMNTEDIVKKVKEQLSQYSISQRLFGESVLGLSQGSVSDLLARPKPWHMLTQKGREPFIRMKIFLEDDNAVHKLVASQYKIAPEKLMRTGGYTAPPLYLVGGCPLPGGLGPGIRLPGGLSTSGPPSLPPFTSTNKPPHLLKLPPDLPKGMESPLPPVGIPPSMAGLPLPSHPLSFEACRMPLLDPLRKIQPGLGGSPRMAGPVAPSVYEMAALTQDLDTQVITTKIKEALLANNIGQKLFGEAVLGLSQGSVSELLSKPKPWHMLSIKGREPFIRMQLWLNDSRNLEKLQHLKNERREANKRRRALDPAAEVSQDSQDVFQAPSPGGSSKKQRVLFSDEQKEALKVAFALDPYPSQATIDFLAQELQLSNRTITNWFHNHRMRLKQHPASSPGEAGSPSRDQPPLPPPPPTGQSQVFDHIHFRVLLSQRLMEMRKEKGQPTIPGLGPAGLHPGLFPTFSPLGGPGLPHHPMDRDIHGGLDLTMKQEHEFDDASLGDDDSNMSGAMSPSGGGRSEGEGDGDGHGAPSPVARSSRRKPAAPQWVNPSWATGDSSKEREVIINGVCVMQTDDYRLREQETVRIEPTPVDEARARSVKEEPSEDQEGDDEQQQQQQHQQQHQQHQQQPGSTLPSPHPETIEVDQSSTIKEEDDDAGGEEGTNQQPGKEAGEGEEEEEA</sequence>
<comment type="similarity">
    <text evidence="2 12">Belongs to the CUT homeobox family.</text>
</comment>
<evidence type="ECO:0000256" key="4">
    <source>
        <dbReference type="ARBA" id="ARBA00023015"/>
    </source>
</evidence>
<keyword evidence="5" id="KW-0175">Coiled coil</keyword>
<dbReference type="InterPro" id="IPR010982">
    <property type="entry name" value="Lambda_DNA-bd_dom_sf"/>
</dbReference>
<dbReference type="Gene3D" id="1.10.10.60">
    <property type="entry name" value="Homeodomain-like"/>
    <property type="match status" value="1"/>
</dbReference>
<keyword evidence="17" id="KW-1185">Reference proteome</keyword>
<dbReference type="AlphaFoldDB" id="A0AAE1FNT3"/>
<feature type="compositionally biased region" description="Acidic residues" evidence="13">
    <location>
        <begin position="17"/>
        <end position="43"/>
    </location>
</feature>
<feature type="domain" description="Homeobox" evidence="14">
    <location>
        <begin position="562"/>
        <end position="622"/>
    </location>
</feature>
<dbReference type="GO" id="GO:0030154">
    <property type="term" value="P:cell differentiation"/>
    <property type="evidence" value="ECO:0007669"/>
    <property type="project" value="UniProtKB-ARBA"/>
</dbReference>
<keyword evidence="9 10" id="KW-0539">Nucleus</keyword>
<dbReference type="InterPro" id="IPR009057">
    <property type="entry name" value="Homeodomain-like_sf"/>
</dbReference>
<evidence type="ECO:0000313" key="16">
    <source>
        <dbReference type="EMBL" id="KAK3877620.1"/>
    </source>
</evidence>
<evidence type="ECO:0000313" key="17">
    <source>
        <dbReference type="Proteomes" id="UP001286313"/>
    </source>
</evidence>
<dbReference type="Gene3D" id="1.10.260.40">
    <property type="entry name" value="lambda repressor-like DNA-binding domains"/>
    <property type="match status" value="2"/>
</dbReference>
<evidence type="ECO:0000256" key="12">
    <source>
        <dbReference type="RuleBase" id="RU361129"/>
    </source>
</evidence>
<dbReference type="SMART" id="SM00389">
    <property type="entry name" value="HOX"/>
    <property type="match status" value="1"/>
</dbReference>
<feature type="compositionally biased region" description="Basic residues" evidence="13">
    <location>
        <begin position="1"/>
        <end position="12"/>
    </location>
</feature>
<evidence type="ECO:0000259" key="15">
    <source>
        <dbReference type="PROSITE" id="PS51042"/>
    </source>
</evidence>
<feature type="compositionally biased region" description="Low complexity" evidence="13">
    <location>
        <begin position="843"/>
        <end position="858"/>
    </location>
</feature>
<protein>
    <recommendedName>
        <fullName evidence="12">DNA-binding protein SATB</fullName>
    </recommendedName>
    <alternativeName>
        <fullName evidence="12">Special AT-rich sequence-binding protein</fullName>
    </alternativeName>
</protein>
<proteinExistence type="inferred from homology"/>
<keyword evidence="4 12" id="KW-0805">Transcription regulation</keyword>
<feature type="compositionally biased region" description="Basic and acidic residues" evidence="13">
    <location>
        <begin position="821"/>
        <end position="831"/>
    </location>
</feature>
<dbReference type="PROSITE" id="PS50071">
    <property type="entry name" value="HOMEOBOX_2"/>
    <property type="match status" value="1"/>
</dbReference>
<feature type="compositionally biased region" description="Pro residues" evidence="13">
    <location>
        <begin position="636"/>
        <end position="646"/>
    </location>
</feature>
<keyword evidence="7 10" id="KW-0371">Homeobox</keyword>
<dbReference type="InterPro" id="IPR003350">
    <property type="entry name" value="CUT_dom"/>
</dbReference>
<feature type="compositionally biased region" description="Basic and acidic residues" evidence="13">
    <location>
        <begin position="803"/>
        <end position="814"/>
    </location>
</feature>
<dbReference type="SMART" id="SM01109">
    <property type="entry name" value="CUT"/>
    <property type="match status" value="2"/>
</dbReference>
<dbReference type="EMBL" id="JAWQEG010001649">
    <property type="protein sequence ID" value="KAK3877620.1"/>
    <property type="molecule type" value="Genomic_DNA"/>
</dbReference>
<dbReference type="FunFam" id="1.10.10.60:FF:000298">
    <property type="entry name" value="Homeobox protein cut-like"/>
    <property type="match status" value="1"/>
</dbReference>
<dbReference type="PANTHER" id="PTHR14043">
    <property type="entry name" value="CCAAT DISPLACEMENT PROTEIN-RELATED"/>
    <property type="match status" value="1"/>
</dbReference>
<evidence type="ECO:0000256" key="9">
    <source>
        <dbReference type="ARBA" id="ARBA00023242"/>
    </source>
</evidence>
<feature type="domain" description="CUT" evidence="15">
    <location>
        <begin position="443"/>
        <end position="530"/>
    </location>
</feature>
<comment type="caution">
    <text evidence="16">The sequence shown here is derived from an EMBL/GenBank/DDBJ whole genome shotgun (WGS) entry which is preliminary data.</text>
</comment>
<feature type="compositionally biased region" description="Low complexity" evidence="13">
    <location>
        <begin position="623"/>
        <end position="634"/>
    </location>
</feature>
<keyword evidence="6 10" id="KW-0238">DNA-binding</keyword>
<feature type="DNA-binding region" description="Homeobox" evidence="10">
    <location>
        <begin position="564"/>
        <end position="623"/>
    </location>
</feature>
<feature type="domain" description="CUT" evidence="15">
    <location>
        <begin position="228"/>
        <end position="315"/>
    </location>
</feature>
<feature type="region of interest" description="Disordered" evidence="13">
    <location>
        <begin position="1"/>
        <end position="43"/>
    </location>
</feature>
<dbReference type="SUPFAM" id="SSF47413">
    <property type="entry name" value="lambda repressor-like DNA-binding domains"/>
    <property type="match status" value="2"/>
</dbReference>
<evidence type="ECO:0000259" key="14">
    <source>
        <dbReference type="PROSITE" id="PS50071"/>
    </source>
</evidence>
<evidence type="ECO:0000256" key="13">
    <source>
        <dbReference type="SAM" id="MobiDB-lite"/>
    </source>
</evidence>
<feature type="region of interest" description="Disordered" evidence="13">
    <location>
        <begin position="726"/>
        <end position="909"/>
    </location>
</feature>
<keyword evidence="8 12" id="KW-0804">Transcription</keyword>
<dbReference type="SUPFAM" id="SSF46689">
    <property type="entry name" value="Homeodomain-like"/>
    <property type="match status" value="1"/>
</dbReference>
<dbReference type="GO" id="GO:0000981">
    <property type="term" value="F:DNA-binding transcription factor activity, RNA polymerase II-specific"/>
    <property type="evidence" value="ECO:0007669"/>
    <property type="project" value="InterPro"/>
</dbReference>
<evidence type="ECO:0000256" key="7">
    <source>
        <dbReference type="ARBA" id="ARBA00023155"/>
    </source>
</evidence>
<dbReference type="InterPro" id="IPR001356">
    <property type="entry name" value="HD"/>
</dbReference>